<reference evidence="1" key="2">
    <citation type="submission" date="2020-11" db="EMBL/GenBank/DDBJ databases">
        <authorList>
            <person name="Cecchin M."/>
            <person name="Marcolungo L."/>
            <person name="Rossato M."/>
            <person name="Girolomoni L."/>
            <person name="Cosentino E."/>
            <person name="Cuine S."/>
            <person name="Li-Beisson Y."/>
            <person name="Delledonne M."/>
            <person name="Ballottari M."/>
        </authorList>
    </citation>
    <scope>NUCLEOTIDE SEQUENCE</scope>
    <source>
        <strain evidence="1">211/11P</strain>
        <tissue evidence="1">Whole cell</tissue>
    </source>
</reference>
<evidence type="ECO:0000313" key="1">
    <source>
        <dbReference type="EMBL" id="KAI3424754.1"/>
    </source>
</evidence>
<gene>
    <name evidence="1" type="ORF">D9Q98_008143</name>
</gene>
<keyword evidence="2" id="KW-1185">Reference proteome</keyword>
<dbReference type="EMBL" id="SIDB01000012">
    <property type="protein sequence ID" value="KAI3424754.1"/>
    <property type="molecule type" value="Genomic_DNA"/>
</dbReference>
<dbReference type="AlphaFoldDB" id="A0A9D4TG18"/>
<dbReference type="Proteomes" id="UP001055712">
    <property type="component" value="Unassembled WGS sequence"/>
</dbReference>
<protein>
    <submittedName>
        <fullName evidence="1">Uncharacterized protein</fullName>
    </submittedName>
</protein>
<sequence>MRAFRQILIGRGFSFCDEGENPPYPFPGPVATAESLLLCGVEASSTDHPQQGISCTLDDTPDTFWSSQGSASLDSHEYLLYKLRSPLCLIRHVQLTVYRARYQFGEPLYPPTHVSFQAGPSPWSLAPPSLKFPVAATDAVQSFPLPADLPVGRYLRVNLHGKRQQQLEDMQWYHAIQRVEALGHQLTAAEASQLRHWASCQLRPPPHPGAVPSYLVPGILQQGGSQQEDEGGPEELQAAAAAAVGQQGAIWGQPTVVWLDQEQPVGSPTSSMSFEG</sequence>
<dbReference type="PANTHER" id="PTHR39741">
    <property type="entry name" value="F-BOX DOMAIN CONTAINING PROTEIN, EXPRESSED"/>
    <property type="match status" value="1"/>
</dbReference>
<dbReference type="PANTHER" id="PTHR39741:SF2">
    <property type="entry name" value="F-BOX DOMAIN-CONTAINING PROTEIN"/>
    <property type="match status" value="1"/>
</dbReference>
<reference evidence="1" key="1">
    <citation type="journal article" date="2019" name="Plant J.">
        <title>Chlorella vulgaris genome assembly and annotation reveals the molecular basis for metabolic acclimation to high light conditions.</title>
        <authorList>
            <person name="Cecchin M."/>
            <person name="Marcolungo L."/>
            <person name="Rossato M."/>
            <person name="Girolomoni L."/>
            <person name="Cosentino E."/>
            <person name="Cuine S."/>
            <person name="Li-Beisson Y."/>
            <person name="Delledonne M."/>
            <person name="Ballottari M."/>
        </authorList>
    </citation>
    <scope>NUCLEOTIDE SEQUENCE</scope>
    <source>
        <strain evidence="1">211/11P</strain>
    </source>
</reference>
<organism evidence="1 2">
    <name type="scientific">Chlorella vulgaris</name>
    <name type="common">Green alga</name>
    <dbReference type="NCBI Taxonomy" id="3077"/>
    <lineage>
        <taxon>Eukaryota</taxon>
        <taxon>Viridiplantae</taxon>
        <taxon>Chlorophyta</taxon>
        <taxon>core chlorophytes</taxon>
        <taxon>Trebouxiophyceae</taxon>
        <taxon>Chlorellales</taxon>
        <taxon>Chlorellaceae</taxon>
        <taxon>Chlorella clade</taxon>
        <taxon>Chlorella</taxon>
    </lineage>
</organism>
<comment type="caution">
    <text evidence="1">The sequence shown here is derived from an EMBL/GenBank/DDBJ whole genome shotgun (WGS) entry which is preliminary data.</text>
</comment>
<dbReference type="InterPro" id="IPR055336">
    <property type="entry name" value="At4g00755-like"/>
</dbReference>
<dbReference type="InterPro" id="IPR008979">
    <property type="entry name" value="Galactose-bd-like_sf"/>
</dbReference>
<accession>A0A9D4TG18</accession>
<dbReference type="OrthoDB" id="63379at2759"/>
<dbReference type="SUPFAM" id="SSF49785">
    <property type="entry name" value="Galactose-binding domain-like"/>
    <property type="match status" value="1"/>
</dbReference>
<proteinExistence type="predicted"/>
<name>A0A9D4TG18_CHLVU</name>
<evidence type="ECO:0000313" key="2">
    <source>
        <dbReference type="Proteomes" id="UP001055712"/>
    </source>
</evidence>